<keyword evidence="1" id="KW-1133">Transmembrane helix</keyword>
<evidence type="ECO:0000313" key="2">
    <source>
        <dbReference type="EMBL" id="HAE7768212.1"/>
    </source>
</evidence>
<gene>
    <name evidence="2" type="ORF">GNB58_005419</name>
</gene>
<comment type="caution">
    <text evidence="2">The sequence shown here is derived from an EMBL/GenBank/DDBJ whole genome shotgun (WGS) entry which is preliminary data.</text>
</comment>
<feature type="transmembrane region" description="Helical" evidence="1">
    <location>
        <begin position="77"/>
        <end position="101"/>
    </location>
</feature>
<proteinExistence type="predicted"/>
<reference evidence="2" key="1">
    <citation type="journal article" date="2018" name="Genome Biol.">
        <title>SKESA: strategic k-mer extension for scrupulous assemblies.</title>
        <authorList>
            <person name="Souvorov A."/>
            <person name="Agarwala R."/>
            <person name="Lipman D.J."/>
        </authorList>
    </citation>
    <scope>NUCLEOTIDE SEQUENCE</scope>
    <source>
        <strain evidence="2">2584-68</strain>
    </source>
</reference>
<keyword evidence="1" id="KW-0812">Transmembrane</keyword>
<accession>A0A736REW8</accession>
<feature type="transmembrane region" description="Helical" evidence="1">
    <location>
        <begin position="121"/>
        <end position="145"/>
    </location>
</feature>
<feature type="transmembrane region" description="Helical" evidence="1">
    <location>
        <begin position="6"/>
        <end position="25"/>
    </location>
</feature>
<organism evidence="2">
    <name type="scientific">Salmonella enterica subsp. houtenae serovar 45:g,z51:-</name>
    <dbReference type="NCBI Taxonomy" id="1967611"/>
    <lineage>
        <taxon>Bacteria</taxon>
        <taxon>Pseudomonadati</taxon>
        <taxon>Pseudomonadota</taxon>
        <taxon>Gammaproteobacteria</taxon>
        <taxon>Enterobacterales</taxon>
        <taxon>Enterobacteriaceae</taxon>
        <taxon>Salmonella</taxon>
    </lineage>
</organism>
<dbReference type="EMBL" id="DAATAH010000280">
    <property type="protein sequence ID" value="HAE7768212.1"/>
    <property type="molecule type" value="Genomic_DNA"/>
</dbReference>
<dbReference type="AlphaFoldDB" id="A0A736REW8"/>
<reference evidence="2" key="2">
    <citation type="submission" date="2018-07" db="EMBL/GenBank/DDBJ databases">
        <authorList>
            <consortium name="NCBI Pathogen Detection Project"/>
        </authorList>
    </citation>
    <scope>NUCLEOTIDE SEQUENCE</scope>
    <source>
        <strain evidence="2">2584-68</strain>
    </source>
</reference>
<name>A0A736REW8_SALHO</name>
<sequence length="147" mass="17471">IFNLAALGMLMLMFLWAICFFVFVYKKLGGPKVGRDALYFLNYMFFKKEFLSNLSLLLLLLAYILGAVIIYRQNFIFLLLLGNLSGATSLLLFSVYGRYFYNEIFDEKDKFIFLRVFLTEFDFSLNSIFLWLSRLMYAVWIILFIHY</sequence>
<evidence type="ECO:0000256" key="1">
    <source>
        <dbReference type="SAM" id="Phobius"/>
    </source>
</evidence>
<keyword evidence="1" id="KW-0472">Membrane</keyword>
<feature type="non-terminal residue" evidence="2">
    <location>
        <position position="1"/>
    </location>
</feature>
<protein>
    <submittedName>
        <fullName evidence="2">Uncharacterized protein</fullName>
    </submittedName>
</protein>
<feature type="transmembrane region" description="Helical" evidence="1">
    <location>
        <begin position="50"/>
        <end position="71"/>
    </location>
</feature>